<name>A0A7D9DBY8_PARCT</name>
<proteinExistence type="predicted"/>
<dbReference type="AlphaFoldDB" id="A0A7D9DBY8"/>
<dbReference type="OrthoDB" id="5967723at2759"/>
<protein>
    <submittedName>
        <fullName evidence="2">Uncharacterized protein</fullName>
    </submittedName>
</protein>
<evidence type="ECO:0000313" key="2">
    <source>
        <dbReference type="EMBL" id="CAB3981976.1"/>
    </source>
</evidence>
<reference evidence="2" key="1">
    <citation type="submission" date="2020-04" db="EMBL/GenBank/DDBJ databases">
        <authorList>
            <person name="Alioto T."/>
            <person name="Alioto T."/>
            <person name="Gomez Garrido J."/>
        </authorList>
    </citation>
    <scope>NUCLEOTIDE SEQUENCE</scope>
    <source>
        <strain evidence="2">A484AB</strain>
    </source>
</reference>
<evidence type="ECO:0000313" key="3">
    <source>
        <dbReference type="Proteomes" id="UP001152795"/>
    </source>
</evidence>
<comment type="caution">
    <text evidence="2">The sequence shown here is derived from an EMBL/GenBank/DDBJ whole genome shotgun (WGS) entry which is preliminary data.</text>
</comment>
<sequence length="206" mass="23583">MAAEPTSMLRANHDGWKIAVRNARLIEDGQGSVIGKALVSKKVVGKILRNDKNRKMKLPQLVPNNDGGSKPARRIFHRNNPHPRINFPFSTGDRLKTYMVWSADIGMEPPPFLREKFPPRPKLRQSTNALNEGYKTVYQLEISEMPARMRYGVDAVNYQPPELMKHSPYATKYSWATEGFMRDTFPSFRHHDVPPVPSRQDEQSAK</sequence>
<feature type="region of interest" description="Disordered" evidence="1">
    <location>
        <begin position="187"/>
        <end position="206"/>
    </location>
</feature>
<accession>A0A7D9DBY8</accession>
<feature type="compositionally biased region" description="Basic and acidic residues" evidence="1">
    <location>
        <begin position="189"/>
        <end position="206"/>
    </location>
</feature>
<evidence type="ECO:0000256" key="1">
    <source>
        <dbReference type="SAM" id="MobiDB-lite"/>
    </source>
</evidence>
<organism evidence="2 3">
    <name type="scientific">Paramuricea clavata</name>
    <name type="common">Red gorgonian</name>
    <name type="synonym">Violescent sea-whip</name>
    <dbReference type="NCBI Taxonomy" id="317549"/>
    <lineage>
        <taxon>Eukaryota</taxon>
        <taxon>Metazoa</taxon>
        <taxon>Cnidaria</taxon>
        <taxon>Anthozoa</taxon>
        <taxon>Octocorallia</taxon>
        <taxon>Malacalcyonacea</taxon>
        <taxon>Plexauridae</taxon>
        <taxon>Paramuricea</taxon>
    </lineage>
</organism>
<feature type="region of interest" description="Disordered" evidence="1">
    <location>
        <begin position="58"/>
        <end position="82"/>
    </location>
</feature>
<feature type="compositionally biased region" description="Basic residues" evidence="1">
    <location>
        <begin position="71"/>
        <end position="81"/>
    </location>
</feature>
<dbReference type="Proteomes" id="UP001152795">
    <property type="component" value="Unassembled WGS sequence"/>
</dbReference>
<gene>
    <name evidence="2" type="ORF">PACLA_8A059651</name>
</gene>
<dbReference type="EMBL" id="CACRXK020000450">
    <property type="protein sequence ID" value="CAB3981976.1"/>
    <property type="molecule type" value="Genomic_DNA"/>
</dbReference>
<keyword evidence="3" id="KW-1185">Reference proteome</keyword>